<evidence type="ECO:0000259" key="3">
    <source>
        <dbReference type="Pfam" id="PF26571"/>
    </source>
</evidence>
<dbReference type="EMBL" id="JAJAQC010000054">
    <property type="protein sequence ID" value="MDA0567357.1"/>
    <property type="molecule type" value="Genomic_DNA"/>
</dbReference>
<dbReference type="Proteomes" id="UP001140076">
    <property type="component" value="Unassembled WGS sequence"/>
</dbReference>
<sequence length="367" mass="40317">MEPDRSDRARDASAAGVAERAASADRADRAAAAGHADAADFADFWAPDPPCPRDPADRLPLHPRRPASAVLAACVLAGGLASSPASLAAPLPAEDLEDLRARSDALSEEYRGELRDMEGVIDAAEDAEERADATREEVEDAQVQVRELAAASYTNGGIDPAMAMFVEDDPQAIIDQAQLVGHLSNTNQDKIDRLEQAIERDEKARDNAEEKLAAAEEDLEELEARRSEVQELIADYPAQEMGGQYNLTPRTEQMRALVIEEFGESPDTGGVGCYRPVGGWVVGEHPKGRACDFMLNANGEMPSQKQIDRGYAISEWAQDNAERLGIMYIIYRQQIWDVRRGDEGWRDMSDRGSITENHFDHVHISMF</sequence>
<dbReference type="InterPro" id="IPR058593">
    <property type="entry name" value="ARB_07466-like_C"/>
</dbReference>
<feature type="compositionally biased region" description="Low complexity" evidence="2">
    <location>
        <begin position="12"/>
        <end position="21"/>
    </location>
</feature>
<feature type="coiled-coil region" evidence="1">
    <location>
        <begin position="96"/>
        <end position="151"/>
    </location>
</feature>
<evidence type="ECO:0000256" key="2">
    <source>
        <dbReference type="SAM" id="MobiDB-lite"/>
    </source>
</evidence>
<comment type="caution">
    <text evidence="4">The sequence shown here is derived from an EMBL/GenBank/DDBJ whole genome shotgun (WGS) entry which is preliminary data.</text>
</comment>
<dbReference type="RefSeq" id="WP_270074601.1">
    <property type="nucleotide sequence ID" value="NZ_JAJAQC010000054.1"/>
</dbReference>
<protein>
    <recommendedName>
        <fullName evidence="3">ARB-07466-like C-terminal domain-containing protein</fullName>
    </recommendedName>
</protein>
<evidence type="ECO:0000313" key="5">
    <source>
        <dbReference type="Proteomes" id="UP001140076"/>
    </source>
</evidence>
<feature type="compositionally biased region" description="Basic and acidic residues" evidence="2">
    <location>
        <begin position="1"/>
        <end position="11"/>
    </location>
</feature>
<keyword evidence="5" id="KW-1185">Reference proteome</keyword>
<proteinExistence type="predicted"/>
<evidence type="ECO:0000313" key="4">
    <source>
        <dbReference type="EMBL" id="MDA0567357.1"/>
    </source>
</evidence>
<reference evidence="4" key="1">
    <citation type="submission" date="2021-10" db="EMBL/GenBank/DDBJ databases">
        <title>Streptomonospora sp. nov., isolated from mangrove soil.</title>
        <authorList>
            <person name="Chen X."/>
            <person name="Ge X."/>
            <person name="Liu W."/>
        </authorList>
    </citation>
    <scope>NUCLEOTIDE SEQUENCE</scope>
    <source>
        <strain evidence="4">S1-112</strain>
    </source>
</reference>
<organism evidence="4 5">
    <name type="scientific">Streptomonospora mangrovi</name>
    <dbReference type="NCBI Taxonomy" id="2883123"/>
    <lineage>
        <taxon>Bacteria</taxon>
        <taxon>Bacillati</taxon>
        <taxon>Actinomycetota</taxon>
        <taxon>Actinomycetes</taxon>
        <taxon>Streptosporangiales</taxon>
        <taxon>Nocardiopsidaceae</taxon>
        <taxon>Streptomonospora</taxon>
    </lineage>
</organism>
<accession>A0A9X3SGX6</accession>
<keyword evidence="1" id="KW-0175">Coiled coil</keyword>
<gene>
    <name evidence="4" type="ORF">LG943_23985</name>
</gene>
<dbReference type="Gene3D" id="6.10.250.3150">
    <property type="match status" value="1"/>
</dbReference>
<evidence type="ECO:0000256" key="1">
    <source>
        <dbReference type="SAM" id="Coils"/>
    </source>
</evidence>
<dbReference type="AlphaFoldDB" id="A0A9X3SGX6"/>
<dbReference type="Pfam" id="PF26571">
    <property type="entry name" value="VldE"/>
    <property type="match status" value="1"/>
</dbReference>
<feature type="domain" description="ARB-07466-like C-terminal" evidence="3">
    <location>
        <begin position="246"/>
        <end position="359"/>
    </location>
</feature>
<name>A0A9X3SGX6_9ACTN</name>
<feature type="compositionally biased region" description="Low complexity" evidence="2">
    <location>
        <begin position="30"/>
        <end position="43"/>
    </location>
</feature>
<feature type="region of interest" description="Disordered" evidence="2">
    <location>
        <begin position="1"/>
        <end position="62"/>
    </location>
</feature>
<feature type="coiled-coil region" evidence="1">
    <location>
        <begin position="184"/>
        <end position="239"/>
    </location>
</feature>